<protein>
    <submittedName>
        <fullName evidence="2">Uncharacterized protein</fullName>
    </submittedName>
</protein>
<feature type="region of interest" description="Disordered" evidence="1">
    <location>
        <begin position="1"/>
        <end position="334"/>
    </location>
</feature>
<evidence type="ECO:0000313" key="2">
    <source>
        <dbReference type="EMBL" id="CEM04699.1"/>
    </source>
</evidence>
<dbReference type="EMBL" id="CDMZ01000023">
    <property type="protein sequence ID" value="CEM04699.1"/>
    <property type="molecule type" value="Genomic_DNA"/>
</dbReference>
<feature type="compositionally biased region" description="Low complexity" evidence="1">
    <location>
        <begin position="693"/>
        <end position="706"/>
    </location>
</feature>
<feature type="compositionally biased region" description="Low complexity" evidence="1">
    <location>
        <begin position="1168"/>
        <end position="1187"/>
    </location>
</feature>
<feature type="region of interest" description="Disordered" evidence="1">
    <location>
        <begin position="860"/>
        <end position="1005"/>
    </location>
</feature>
<feature type="region of interest" description="Disordered" evidence="1">
    <location>
        <begin position="669"/>
        <end position="848"/>
    </location>
</feature>
<name>A0A0G4F049_9ALVE</name>
<sequence length="1308" mass="137488">MTGARSSSVLVPGQDGDGEEGEGDEDSPEKAEPGGAGGIASLAKASPKKPKMAAGFGPRPIVRKDLDKDKERSSRFISPPPASIATSGGNQASPSSRLMGFPGLGLPGGSEGGETRERSEGAGASPLRRPAPMLIQQQQQQREKQAASIRRNSKPIGELPGVFGLGQSQQLIGGGGGFGAIRGPPPLRGKGNRKETSPSGSPRVPGPYLTPSPSLPAIPGALGTSSGPGEDAESPANRREGRLVKGPGAMKGAKLRSTDDASSGGMSFRYKPKFEDADGAASSVYPSPHAPRPLSGVRQGQAAETERASEVIEGSPMREEETGGEQFTREAAARPLDLFREKLRRLSESKVDWGGLFEAANREASRRSSLAAIGIAGAGGGAHSASQPNLSVPHEVPAGQFLGPGGRTPPFPMGADGQGEGEGAEVHGGEEGSILGVRHLLPLSETALSDESGMEEGEGRRERDRSDKVKDRERSRRIAKKLMSGEGLHSGKKNKLHFTGSTPSFASRKPVVVHSEGQQSRLGSPPELGDAPLTHDGFPHRERMQGPTPPSSLAQRAPPSRDRMQAIHLDFPESRMSRYSATADNQDEGGARAHTSAGTHQTPHQQARKISPARARRTVDGFAGHFAFSPTRDQTGGAPHQGAFHARPLAANWNQLGVLAFAHRNPRIPPEERGFLQTPGGGSMHSSPLQSQRGSPKTSRSPSPSSRHNRDRQRPRQYESTEGDAELYGGPSSSAAPIDSREFETSLSLSVSQCIAKERSIQREQPSASSAAGEGEGETQQGENQIPVQELRDVQVQSGLSFHTARTVTNAQDTSISRTDEPPGGEASRGLHGAEDDDEDDLQPEKLNDLVSFLHARAKKGRGGLLPDGGQLADSSHHQEDRRISAHQERLSLHTPPAVQQKYRAFPGTLSSSPVQPVVNVVRTPASALSPARSRSSSPVPYRGRGACPGSPSNPRSHSPPTQPVTRQGAEADSDRGIISTHPNPARAGSPIAHGSVGGGFARVDRGWRGREKVQRERAAHLEAEVRFHVGAGGVQQTGPHSVVQPGGGGNASPSSRPPLSSMHPPIGSNDDEPTGFACLDYQKEKEREQEEKGGKQGGGARWRFRVDDRLAASVRGGSIDSLTGPLHVSSSITYKSSGPSHAGSRGTRGEGGRGEGGTSRDGRDTASSHPASRQAPSSSRQAAEASNEMEPGTVQGALGHLQPGLSTRAGAERSNSTPVLFEDLKHRLKGPGPNPDGSFGAPPSATGGARLIKSTQSVRSTGKLHAGPPSQQSPRSPPQDFLDEGRGPAPLSISRVAKQDHKNKRSH</sequence>
<evidence type="ECO:0000256" key="1">
    <source>
        <dbReference type="SAM" id="MobiDB-lite"/>
    </source>
</evidence>
<gene>
    <name evidence="2" type="ORF">Cvel_14379</name>
</gene>
<feature type="compositionally biased region" description="Gly residues" evidence="1">
    <location>
        <begin position="102"/>
        <end position="112"/>
    </location>
</feature>
<feature type="compositionally biased region" description="Basic and acidic residues" evidence="1">
    <location>
        <begin position="1148"/>
        <end position="1167"/>
    </location>
</feature>
<feature type="compositionally biased region" description="Polar residues" evidence="1">
    <location>
        <begin position="1129"/>
        <end position="1140"/>
    </location>
</feature>
<feature type="region of interest" description="Disordered" evidence="1">
    <location>
        <begin position="1031"/>
        <end position="1308"/>
    </location>
</feature>
<dbReference type="VEuPathDB" id="CryptoDB:Cvel_14379"/>
<feature type="compositionally biased region" description="Polar residues" evidence="1">
    <location>
        <begin position="84"/>
        <end position="96"/>
    </location>
</feature>
<proteinExistence type="predicted"/>
<accession>A0A0G4F049</accession>
<feature type="compositionally biased region" description="Polar residues" evidence="1">
    <location>
        <begin position="795"/>
        <end position="817"/>
    </location>
</feature>
<feature type="compositionally biased region" description="Basic and acidic residues" evidence="1">
    <location>
        <begin position="457"/>
        <end position="476"/>
    </location>
</feature>
<feature type="compositionally biased region" description="Basic and acidic residues" evidence="1">
    <location>
        <begin position="62"/>
        <end position="74"/>
    </location>
</feature>
<reference evidence="2" key="1">
    <citation type="submission" date="2014-11" db="EMBL/GenBank/DDBJ databases">
        <authorList>
            <person name="Otto D Thomas"/>
            <person name="Naeem Raeece"/>
        </authorList>
    </citation>
    <scope>NUCLEOTIDE SEQUENCE</scope>
</reference>
<feature type="compositionally biased region" description="Basic and acidic residues" evidence="1">
    <location>
        <begin position="304"/>
        <end position="334"/>
    </location>
</feature>
<feature type="compositionally biased region" description="Basic and acidic residues" evidence="1">
    <location>
        <begin position="1082"/>
        <end position="1095"/>
    </location>
</feature>
<feature type="compositionally biased region" description="Acidic residues" evidence="1">
    <location>
        <begin position="16"/>
        <end position="27"/>
    </location>
</feature>
<feature type="compositionally biased region" description="Polar residues" evidence="1">
    <location>
        <begin position="596"/>
        <end position="605"/>
    </location>
</feature>
<feature type="region of interest" description="Disordered" evidence="1">
    <location>
        <begin position="377"/>
        <end position="613"/>
    </location>
</feature>
<feature type="compositionally biased region" description="Basic and acidic residues" evidence="1">
    <location>
        <begin position="875"/>
        <end position="892"/>
    </location>
</feature>
<feature type="compositionally biased region" description="Low complexity" evidence="1">
    <location>
        <begin position="911"/>
        <end position="939"/>
    </location>
</feature>
<feature type="compositionally biased region" description="Polar residues" evidence="1">
    <location>
        <begin position="951"/>
        <end position="966"/>
    </location>
</feature>
<organism evidence="2">
    <name type="scientific">Chromera velia CCMP2878</name>
    <dbReference type="NCBI Taxonomy" id="1169474"/>
    <lineage>
        <taxon>Eukaryota</taxon>
        <taxon>Sar</taxon>
        <taxon>Alveolata</taxon>
        <taxon>Colpodellida</taxon>
        <taxon>Chromeraceae</taxon>
        <taxon>Chromera</taxon>
    </lineage>
</organism>
<feature type="compositionally biased region" description="Basic and acidic residues" evidence="1">
    <location>
        <begin position="559"/>
        <end position="576"/>
    </location>
</feature>
<feature type="compositionally biased region" description="Pro residues" evidence="1">
    <location>
        <begin position="204"/>
        <end position="216"/>
    </location>
</feature>